<dbReference type="InterPro" id="IPR002931">
    <property type="entry name" value="Transglutaminase-like"/>
</dbReference>
<protein>
    <submittedName>
        <fullName evidence="3">Transglutaminase domain protein</fullName>
    </submittedName>
</protein>
<evidence type="ECO:0000313" key="3">
    <source>
        <dbReference type="EMBL" id="EET84831.1"/>
    </source>
</evidence>
<keyword evidence="1" id="KW-0732">Signal</keyword>
<accession>C6Q112</accession>
<dbReference type="EMBL" id="ACVI01000127">
    <property type="protein sequence ID" value="EET84831.1"/>
    <property type="molecule type" value="Genomic_DNA"/>
</dbReference>
<dbReference type="KEGG" id="cck:Ccar_24205"/>
<dbReference type="eggNOG" id="COG2247">
    <property type="taxonomic scope" value="Bacteria"/>
</dbReference>
<dbReference type="PANTHER" id="PTHR30032:SF8">
    <property type="entry name" value="GERMINATION-SPECIFIC N-ACETYLMURAMOYL-L-ALANINE AMIDASE"/>
    <property type="match status" value="1"/>
</dbReference>
<dbReference type="Pfam" id="PF01841">
    <property type="entry name" value="Transglut_core"/>
    <property type="match status" value="1"/>
</dbReference>
<evidence type="ECO:0000259" key="2">
    <source>
        <dbReference type="SMART" id="SM00460"/>
    </source>
</evidence>
<dbReference type="InterPro" id="IPR007253">
    <property type="entry name" value="Cell_wall-bd_2"/>
</dbReference>
<reference evidence="3 4" key="1">
    <citation type="submission" date="2009-06" db="EMBL/GenBank/DDBJ databases">
        <title>The draft genome of Clostridium carboxidivorans P7.</title>
        <authorList>
            <consortium name="US DOE Joint Genome Institute (JGI-PGF)"/>
            <person name="Lucas S."/>
            <person name="Copeland A."/>
            <person name="Lapidus A."/>
            <person name="Glavina del Rio T."/>
            <person name="Tice H."/>
            <person name="Bruce D."/>
            <person name="Goodwin L."/>
            <person name="Pitluck S."/>
            <person name="Larimer F."/>
            <person name="Land M.L."/>
            <person name="Hauser L."/>
            <person name="Hemme C.L."/>
        </authorList>
    </citation>
    <scope>NUCLEOTIDE SEQUENCE [LARGE SCALE GENOMIC DNA]</scope>
    <source>
        <strain evidence="3 4">P7</strain>
    </source>
</reference>
<comment type="caution">
    <text evidence="3">The sequence shown here is derived from an EMBL/GenBank/DDBJ whole genome shotgun (WGS) entry which is preliminary data.</text>
</comment>
<evidence type="ECO:0000313" key="4">
    <source>
        <dbReference type="Proteomes" id="UP000004198"/>
    </source>
</evidence>
<dbReference type="Gene3D" id="3.10.620.30">
    <property type="match status" value="1"/>
</dbReference>
<dbReference type="eggNOG" id="COG3209">
    <property type="taxonomic scope" value="Bacteria"/>
</dbReference>
<dbReference type="STRING" id="536227.Ccar_24205"/>
<dbReference type="Gene3D" id="3.40.50.12090">
    <property type="match status" value="2"/>
</dbReference>
<dbReference type="RefSeq" id="WP_007063614.1">
    <property type="nucleotide sequence ID" value="NZ_ACVI01000127.1"/>
</dbReference>
<feature type="domain" description="Transglutaminase-like" evidence="2">
    <location>
        <begin position="216"/>
        <end position="274"/>
    </location>
</feature>
<dbReference type="Pfam" id="PF04122">
    <property type="entry name" value="CW_binding_2"/>
    <property type="match status" value="3"/>
</dbReference>
<evidence type="ECO:0000256" key="1">
    <source>
        <dbReference type="SAM" id="SignalP"/>
    </source>
</evidence>
<dbReference type="eggNOG" id="COG1305">
    <property type="taxonomic scope" value="Bacteria"/>
</dbReference>
<dbReference type="PANTHER" id="PTHR30032">
    <property type="entry name" value="N-ACETYLMURAMOYL-L-ALANINE AMIDASE-RELATED"/>
    <property type="match status" value="1"/>
</dbReference>
<dbReference type="SMART" id="SM00460">
    <property type="entry name" value="TGc"/>
    <property type="match status" value="1"/>
</dbReference>
<dbReference type="AlphaFoldDB" id="C6Q112"/>
<dbReference type="Proteomes" id="UP000004198">
    <property type="component" value="Unassembled WGS sequence"/>
</dbReference>
<sequence length="706" mass="76464">MKKTLMVLMITAAISMSSTVAFAADTSTKVTLDSRANFSVTLQSNSLVFNNEPTDRVYDSISLDICNTTGTVVRSITYNRGQGNGATMKIAGIPDGSYAVRIGYVNKYFGIYPDKYAYTLEVKSGVGTFKGNTWYANNLLRTANERTDAYALSSYIGHSQAADVTQANLITAGITDDYAKVKAIHDWVANNMYYDYSDRTTVFADKVAASAKLYPGGPLKRGNCEVYAGVTTELMRAAGFPSKTVSGNIRGNDNGHAWNETYVDGRWVFVDTTFDSNNVVVDGKFSKQMKCRQTYFDIPMAVWSLTHEIGGNVVNTQDAAAWNGNIKFIDSHHYGKVLKEVPCTAVNALLTETYGFKAEDLYSDRALAKHWDFAKDTLDDTKGYVYVKVSETGAAPVDTPTPTPVTTPIKASNAVRLAGADRYKTAVAISQSGWTQSDNVILVDGNNYPDALVGGSYAYLKNAPVLITQSDKLNSDISAEIARLGAKNIYILGNTTSVSQNIQNELSKKYNVSRICGTDVFDTAVKVGEELRNTKIFDTVAISSQNGFADALAIAPFSARNTMPLLFSGKDSLRPDTLQALKDWNIKNVVIVGGTGVVSSKVEDNIKSMGINVTRLAGQDRYATALEIIKHFAPSEGYKSISICSGENFPDALTGAMLAAKNNTPLVLVSKDSVNDAMAQYINKNILEKSYIFGGTGAVSDKIIGK</sequence>
<dbReference type="OrthoDB" id="1399160at2"/>
<feature type="chain" id="PRO_5009951171" evidence="1">
    <location>
        <begin position="24"/>
        <end position="706"/>
    </location>
</feature>
<gene>
    <name evidence="3" type="ORF">CcarbDRAFT_4729</name>
</gene>
<organism evidence="3 4">
    <name type="scientific">Clostridium carboxidivorans P7</name>
    <dbReference type="NCBI Taxonomy" id="536227"/>
    <lineage>
        <taxon>Bacteria</taxon>
        <taxon>Bacillati</taxon>
        <taxon>Bacillota</taxon>
        <taxon>Clostridia</taxon>
        <taxon>Eubacteriales</taxon>
        <taxon>Clostridiaceae</taxon>
        <taxon>Clostridium</taxon>
    </lineage>
</organism>
<dbReference type="InterPro" id="IPR051922">
    <property type="entry name" value="Bact_Sporulation_Assoc"/>
</dbReference>
<feature type="signal peptide" evidence="1">
    <location>
        <begin position="1"/>
        <end position="23"/>
    </location>
</feature>
<dbReference type="InterPro" id="IPR038765">
    <property type="entry name" value="Papain-like_cys_pep_sf"/>
</dbReference>
<name>C6Q112_9CLOT</name>
<dbReference type="SUPFAM" id="SSF54001">
    <property type="entry name" value="Cysteine proteinases"/>
    <property type="match status" value="1"/>
</dbReference>
<keyword evidence="4" id="KW-1185">Reference proteome</keyword>
<dbReference type="PATRIC" id="fig|536227.13.peg.5001"/>
<proteinExistence type="predicted"/>